<dbReference type="Proteomes" id="UP000216345">
    <property type="component" value="Unassembled WGS sequence"/>
</dbReference>
<dbReference type="AlphaFoldDB" id="A0A256F370"/>
<dbReference type="RefSeq" id="WP_167382823.1">
    <property type="nucleotide sequence ID" value="NZ_JBHEEL010000023.1"/>
</dbReference>
<sequence>MTDITFEQQILDEVKAMNIIVQLRDSVNVIREFVAPSYRPERHYMRGPGPACAARTAN</sequence>
<organism evidence="1 2">
    <name type="scientific">Brucella rhizosphaerae</name>
    <dbReference type="NCBI Taxonomy" id="571254"/>
    <lineage>
        <taxon>Bacteria</taxon>
        <taxon>Pseudomonadati</taxon>
        <taxon>Pseudomonadota</taxon>
        <taxon>Alphaproteobacteria</taxon>
        <taxon>Hyphomicrobiales</taxon>
        <taxon>Brucellaceae</taxon>
        <taxon>Brucella/Ochrobactrum group</taxon>
        <taxon>Brucella</taxon>
    </lineage>
</organism>
<reference evidence="1 2" key="1">
    <citation type="submission" date="2017-07" db="EMBL/GenBank/DDBJ databases">
        <title>Phylogenetic study on the rhizospheric bacterium Ochrobactrum sp. A44.</title>
        <authorList>
            <person name="Krzyzanowska D.M."/>
            <person name="Ossowicki A."/>
            <person name="Rajewska M."/>
            <person name="Maciag T."/>
            <person name="Kaczynski Z."/>
            <person name="Czerwicka M."/>
            <person name="Jafra S."/>
        </authorList>
    </citation>
    <scope>NUCLEOTIDE SEQUENCE [LARGE SCALE GENOMIC DNA]</scope>
    <source>
        <strain evidence="1 2">PR17</strain>
    </source>
</reference>
<accession>A0A256F370</accession>
<comment type="caution">
    <text evidence="1">The sequence shown here is derived from an EMBL/GenBank/DDBJ whole genome shotgun (WGS) entry which is preliminary data.</text>
</comment>
<protein>
    <submittedName>
        <fullName evidence="1">Uncharacterized protein</fullName>
    </submittedName>
</protein>
<gene>
    <name evidence="1" type="ORF">CEV32_1723</name>
</gene>
<evidence type="ECO:0000313" key="2">
    <source>
        <dbReference type="Proteomes" id="UP000216345"/>
    </source>
</evidence>
<dbReference type="EMBL" id="NNRK01000034">
    <property type="protein sequence ID" value="OYR09294.1"/>
    <property type="molecule type" value="Genomic_DNA"/>
</dbReference>
<proteinExistence type="predicted"/>
<keyword evidence="2" id="KW-1185">Reference proteome</keyword>
<dbReference type="eggNOG" id="ENOG502ZCYQ">
    <property type="taxonomic scope" value="Bacteria"/>
</dbReference>
<evidence type="ECO:0000313" key="1">
    <source>
        <dbReference type="EMBL" id="OYR09294.1"/>
    </source>
</evidence>
<name>A0A256F370_9HYPH</name>